<evidence type="ECO:0000313" key="3">
    <source>
        <dbReference type="Proteomes" id="UP001221757"/>
    </source>
</evidence>
<dbReference type="EMBL" id="JARKIE010000126">
    <property type="protein sequence ID" value="KAJ7679915.1"/>
    <property type="molecule type" value="Genomic_DNA"/>
</dbReference>
<keyword evidence="3" id="KW-1185">Reference proteome</keyword>
<organism evidence="2 3">
    <name type="scientific">Mycena rosella</name>
    <name type="common">Pink bonnet</name>
    <name type="synonym">Agaricus rosellus</name>
    <dbReference type="NCBI Taxonomy" id="1033263"/>
    <lineage>
        <taxon>Eukaryota</taxon>
        <taxon>Fungi</taxon>
        <taxon>Dikarya</taxon>
        <taxon>Basidiomycota</taxon>
        <taxon>Agaricomycotina</taxon>
        <taxon>Agaricomycetes</taxon>
        <taxon>Agaricomycetidae</taxon>
        <taxon>Agaricales</taxon>
        <taxon>Marasmiineae</taxon>
        <taxon>Mycenaceae</taxon>
        <taxon>Mycena</taxon>
    </lineage>
</organism>
<dbReference type="Proteomes" id="UP001221757">
    <property type="component" value="Unassembled WGS sequence"/>
</dbReference>
<feature type="signal peptide" evidence="1">
    <location>
        <begin position="1"/>
        <end position="17"/>
    </location>
</feature>
<comment type="caution">
    <text evidence="2">The sequence shown here is derived from an EMBL/GenBank/DDBJ whole genome shotgun (WGS) entry which is preliminary data.</text>
</comment>
<dbReference type="AlphaFoldDB" id="A0AAD7D5D7"/>
<keyword evidence="1" id="KW-0732">Signal</keyword>
<sequence>MLSAKLICLASALGIFGAPVEQERSVNSLNGGRERPVWVERSVNSLNGGHERPVWVERSVDSLNGGHERPVWVKRASVDHANDGWAIPRAV</sequence>
<protein>
    <submittedName>
        <fullName evidence="2">Uncharacterized protein</fullName>
    </submittedName>
</protein>
<reference evidence="2" key="1">
    <citation type="submission" date="2023-03" db="EMBL/GenBank/DDBJ databases">
        <title>Massive genome expansion in bonnet fungi (Mycena s.s.) driven by repeated elements and novel gene families across ecological guilds.</title>
        <authorList>
            <consortium name="Lawrence Berkeley National Laboratory"/>
            <person name="Harder C.B."/>
            <person name="Miyauchi S."/>
            <person name="Viragh M."/>
            <person name="Kuo A."/>
            <person name="Thoen E."/>
            <person name="Andreopoulos B."/>
            <person name="Lu D."/>
            <person name="Skrede I."/>
            <person name="Drula E."/>
            <person name="Henrissat B."/>
            <person name="Morin E."/>
            <person name="Kohler A."/>
            <person name="Barry K."/>
            <person name="LaButti K."/>
            <person name="Morin E."/>
            <person name="Salamov A."/>
            <person name="Lipzen A."/>
            <person name="Mereny Z."/>
            <person name="Hegedus B."/>
            <person name="Baldrian P."/>
            <person name="Stursova M."/>
            <person name="Weitz H."/>
            <person name="Taylor A."/>
            <person name="Grigoriev I.V."/>
            <person name="Nagy L.G."/>
            <person name="Martin F."/>
            <person name="Kauserud H."/>
        </authorList>
    </citation>
    <scope>NUCLEOTIDE SEQUENCE</scope>
    <source>
        <strain evidence="2">CBHHK067</strain>
    </source>
</reference>
<evidence type="ECO:0000313" key="2">
    <source>
        <dbReference type="EMBL" id="KAJ7679915.1"/>
    </source>
</evidence>
<name>A0AAD7D5D7_MYCRO</name>
<evidence type="ECO:0000256" key="1">
    <source>
        <dbReference type="SAM" id="SignalP"/>
    </source>
</evidence>
<gene>
    <name evidence="2" type="ORF">B0H17DRAFT_1206307</name>
</gene>
<accession>A0AAD7D5D7</accession>
<proteinExistence type="predicted"/>
<feature type="chain" id="PRO_5042158049" evidence="1">
    <location>
        <begin position="18"/>
        <end position="91"/>
    </location>
</feature>